<evidence type="ECO:0000313" key="1">
    <source>
        <dbReference type="EMBL" id="PFH04130.1"/>
    </source>
</evidence>
<evidence type="ECO:0000313" key="2">
    <source>
        <dbReference type="Proteomes" id="UP000223596"/>
    </source>
</evidence>
<reference evidence="1 2" key="1">
    <citation type="submission" date="2017-09" db="EMBL/GenBank/DDBJ databases">
        <title>Evaluation of Pacific Biosciences Sequencing Technology to Finishing C. thermocellum Genome Sequences.</title>
        <authorList>
            <person name="Brown S."/>
        </authorList>
    </citation>
    <scope>NUCLEOTIDE SEQUENCE [LARGE SCALE GENOMIC DNA]</scope>
    <source>
        <strain evidence="1 2">AD2</strain>
    </source>
</reference>
<organism evidence="1 2">
    <name type="scientific">Acetivibrio thermocellus AD2</name>
    <dbReference type="NCBI Taxonomy" id="1138384"/>
    <lineage>
        <taxon>Bacteria</taxon>
        <taxon>Bacillati</taxon>
        <taxon>Bacillota</taxon>
        <taxon>Clostridia</taxon>
        <taxon>Eubacteriales</taxon>
        <taxon>Oscillospiraceae</taxon>
        <taxon>Acetivibrio</taxon>
    </lineage>
</organism>
<dbReference type="Proteomes" id="UP000223596">
    <property type="component" value="Unassembled WGS sequence"/>
</dbReference>
<sequence length="30" mass="3813">MNFADFDLEWTDREIKNQREKNYYFAKKVL</sequence>
<dbReference type="EMBL" id="PDBW01000001">
    <property type="protein sequence ID" value="PFH04130.1"/>
    <property type="molecule type" value="Genomic_DNA"/>
</dbReference>
<dbReference type="AlphaFoldDB" id="A0AB36TKU1"/>
<accession>A0AB36TKU1</accession>
<protein>
    <submittedName>
        <fullName evidence="1">Uncharacterized protein</fullName>
    </submittedName>
</protein>
<gene>
    <name evidence="1" type="ORF">M972_112954</name>
</gene>
<proteinExistence type="predicted"/>
<comment type="caution">
    <text evidence="1">The sequence shown here is derived from an EMBL/GenBank/DDBJ whole genome shotgun (WGS) entry which is preliminary data.</text>
</comment>
<name>A0AB36TKU1_ACETH</name>